<sequence length="166" mass="18546">MVGAPTYFNYTKPSAQNASSRSRVIKLQEAAADPLEPPRHHLRKLPPERVQSTGTLLHSPPRSLTDSEREEWDIPPSISNWKNSKGYTIPLDKRLAADGRGLQTTLINDGFATLSEALYVAEQKSRDAVDLRSKLRTELRTKQDKKNEDTLRKIAADVMSGDRHGG</sequence>
<dbReference type="PANTHER" id="PTHR12096">
    <property type="entry name" value="NUCLEAR PROTEIN SKIP-RELATED"/>
    <property type="match status" value="1"/>
</dbReference>
<dbReference type="AlphaFoldDB" id="A0A1Y5I480"/>
<feature type="compositionally biased region" description="Polar residues" evidence="2">
    <location>
        <begin position="8"/>
        <end position="22"/>
    </location>
</feature>
<reference evidence="4" key="1">
    <citation type="submission" date="2017-04" db="EMBL/GenBank/DDBJ databases">
        <title>Population genomics of picophytoplankton unveils novel chromosome hypervariability.</title>
        <authorList>
            <consortium name="DOE Joint Genome Institute"/>
            <person name="Blanc-Mathieu R."/>
            <person name="Krasovec M."/>
            <person name="Hebrard M."/>
            <person name="Yau S."/>
            <person name="Desgranges E."/>
            <person name="Martin J."/>
            <person name="Schackwitz W."/>
            <person name="Kuo A."/>
            <person name="Salin G."/>
            <person name="Donnadieu C."/>
            <person name="Desdevises Y."/>
            <person name="Sanchez-Ferandin S."/>
            <person name="Moreau H."/>
            <person name="Rivals E."/>
            <person name="Grigoriev I.V."/>
            <person name="Grimsley N."/>
            <person name="Eyre-Walker A."/>
            <person name="Piganeau G."/>
        </authorList>
    </citation>
    <scope>NUCLEOTIDE SEQUENCE [LARGE SCALE GENOMIC DNA]</scope>
    <source>
        <strain evidence="4">RCC 1115</strain>
    </source>
</reference>
<feature type="domain" description="SKI-interacting protein SKIP SNW" evidence="3">
    <location>
        <begin position="7"/>
        <end position="157"/>
    </location>
</feature>
<protein>
    <submittedName>
        <fullName evidence="4">SKI-interacting protein SKIP, SNW domain-containing protein</fullName>
    </submittedName>
</protein>
<name>A0A1Y5I480_OSTTA</name>
<dbReference type="GO" id="GO:0000398">
    <property type="term" value="P:mRNA splicing, via spliceosome"/>
    <property type="evidence" value="ECO:0007669"/>
    <property type="project" value="InterPro"/>
</dbReference>
<evidence type="ECO:0000259" key="3">
    <source>
        <dbReference type="Pfam" id="PF02731"/>
    </source>
</evidence>
<evidence type="ECO:0000256" key="2">
    <source>
        <dbReference type="SAM" id="MobiDB-lite"/>
    </source>
</evidence>
<evidence type="ECO:0000256" key="1">
    <source>
        <dbReference type="ARBA" id="ARBA00010197"/>
    </source>
</evidence>
<dbReference type="EMBL" id="KZ155839">
    <property type="protein sequence ID" value="OUS41925.1"/>
    <property type="molecule type" value="Genomic_DNA"/>
</dbReference>
<dbReference type="Proteomes" id="UP000195557">
    <property type="component" value="Unassembled WGS sequence"/>
</dbReference>
<dbReference type="Pfam" id="PF02731">
    <property type="entry name" value="SKIP_SNW"/>
    <property type="match status" value="1"/>
</dbReference>
<dbReference type="InterPro" id="IPR017862">
    <property type="entry name" value="SKI-int_prot_SKIP"/>
</dbReference>
<gene>
    <name evidence="4" type="ORF">BE221DRAFT_64085</name>
</gene>
<proteinExistence type="inferred from homology"/>
<accession>A0A1Y5I480</accession>
<dbReference type="InterPro" id="IPR004015">
    <property type="entry name" value="SKI-int_prot_SKIP_SNW-dom"/>
</dbReference>
<comment type="similarity">
    <text evidence="1">Belongs to the SNW family.</text>
</comment>
<organism evidence="4">
    <name type="scientific">Ostreococcus tauri</name>
    <name type="common">Marine green alga</name>
    <dbReference type="NCBI Taxonomy" id="70448"/>
    <lineage>
        <taxon>Eukaryota</taxon>
        <taxon>Viridiplantae</taxon>
        <taxon>Chlorophyta</taxon>
        <taxon>Mamiellophyceae</taxon>
        <taxon>Mamiellales</taxon>
        <taxon>Bathycoccaceae</taxon>
        <taxon>Ostreococcus</taxon>
    </lineage>
</organism>
<feature type="region of interest" description="Disordered" evidence="2">
    <location>
        <begin position="141"/>
        <end position="166"/>
    </location>
</feature>
<dbReference type="GO" id="GO:0005681">
    <property type="term" value="C:spliceosomal complex"/>
    <property type="evidence" value="ECO:0007669"/>
    <property type="project" value="InterPro"/>
</dbReference>
<evidence type="ECO:0000313" key="4">
    <source>
        <dbReference type="EMBL" id="OUS41925.1"/>
    </source>
</evidence>
<feature type="region of interest" description="Disordered" evidence="2">
    <location>
        <begin position="1"/>
        <end position="77"/>
    </location>
</feature>